<dbReference type="Pfam" id="PF07883">
    <property type="entry name" value="Cupin_2"/>
    <property type="match status" value="1"/>
</dbReference>
<dbReference type="Proteomes" id="UP000298180">
    <property type="component" value="Unassembled WGS sequence"/>
</dbReference>
<gene>
    <name evidence="2" type="ORF">EZ313_16885</name>
</gene>
<dbReference type="InterPro" id="IPR014710">
    <property type="entry name" value="RmlC-like_jellyroll"/>
</dbReference>
<proteinExistence type="predicted"/>
<dbReference type="EMBL" id="SMLM01000002">
    <property type="protein sequence ID" value="TFZ02910.1"/>
    <property type="molecule type" value="Genomic_DNA"/>
</dbReference>
<evidence type="ECO:0000313" key="2">
    <source>
        <dbReference type="EMBL" id="TFZ02910.1"/>
    </source>
</evidence>
<accession>A0A4Z0BX34</accession>
<dbReference type="PANTHER" id="PTHR40112:SF1">
    <property type="entry name" value="H2HPP ISOMERASE"/>
    <property type="match status" value="1"/>
</dbReference>
<dbReference type="InterPro" id="IPR011051">
    <property type="entry name" value="RmlC_Cupin_sf"/>
</dbReference>
<dbReference type="InterPro" id="IPR013096">
    <property type="entry name" value="Cupin_2"/>
</dbReference>
<evidence type="ECO:0000313" key="3">
    <source>
        <dbReference type="Proteomes" id="UP000298180"/>
    </source>
</evidence>
<keyword evidence="3" id="KW-1185">Reference proteome</keyword>
<dbReference type="InterPro" id="IPR052535">
    <property type="entry name" value="Bacilysin_H2HPP_isomerase"/>
</dbReference>
<evidence type="ECO:0000259" key="1">
    <source>
        <dbReference type="Pfam" id="PF07883"/>
    </source>
</evidence>
<name>A0A4Z0BX34_9BURK</name>
<sequence length="121" mass="14079">MATMYNWNEMPREVVRQGVERCGFRGEDSILVMNWLSPGLDVRPHQHEFEQLVVCVQGRFNYHVGNEVFYMTPGCMLRVPPRVVHYVEPVGDEVALNLDVFAPMRDDYKHLVEHQAADFKS</sequence>
<reference evidence="2 3" key="1">
    <citation type="submission" date="2019-03" db="EMBL/GenBank/DDBJ databases">
        <title>Ramlibacter henchirensis DSM 14656, whole genome shotgun sequence.</title>
        <authorList>
            <person name="Zhang X."/>
            <person name="Feng G."/>
            <person name="Zhu H."/>
        </authorList>
    </citation>
    <scope>NUCLEOTIDE SEQUENCE [LARGE SCALE GENOMIC DNA]</scope>
    <source>
        <strain evidence="2 3">DSM 14656</strain>
    </source>
</reference>
<dbReference type="PANTHER" id="PTHR40112">
    <property type="entry name" value="H2HPP ISOMERASE"/>
    <property type="match status" value="1"/>
</dbReference>
<dbReference type="Gene3D" id="2.60.120.10">
    <property type="entry name" value="Jelly Rolls"/>
    <property type="match status" value="1"/>
</dbReference>
<dbReference type="AlphaFoldDB" id="A0A4Z0BX34"/>
<feature type="domain" description="Cupin type-2" evidence="1">
    <location>
        <begin position="37"/>
        <end position="100"/>
    </location>
</feature>
<dbReference type="RefSeq" id="WP_135264434.1">
    <property type="nucleotide sequence ID" value="NZ_SMLM01000002.1"/>
</dbReference>
<comment type="caution">
    <text evidence="2">The sequence shown here is derived from an EMBL/GenBank/DDBJ whole genome shotgun (WGS) entry which is preliminary data.</text>
</comment>
<dbReference type="SUPFAM" id="SSF51182">
    <property type="entry name" value="RmlC-like cupins"/>
    <property type="match status" value="1"/>
</dbReference>
<dbReference type="OrthoDB" id="9811153at2"/>
<protein>
    <submittedName>
        <fullName evidence="2">Cupin domain-containing protein</fullName>
    </submittedName>
</protein>
<organism evidence="2 3">
    <name type="scientific">Ramlibacter henchirensis</name>
    <dbReference type="NCBI Taxonomy" id="204072"/>
    <lineage>
        <taxon>Bacteria</taxon>
        <taxon>Pseudomonadati</taxon>
        <taxon>Pseudomonadota</taxon>
        <taxon>Betaproteobacteria</taxon>
        <taxon>Burkholderiales</taxon>
        <taxon>Comamonadaceae</taxon>
        <taxon>Ramlibacter</taxon>
    </lineage>
</organism>